<dbReference type="AlphaFoldDB" id="P72878"/>
<keyword evidence="2" id="KW-1185">Reference proteome</keyword>
<dbReference type="Proteomes" id="UP000001425">
    <property type="component" value="Chromosome"/>
</dbReference>
<dbReference type="PaxDb" id="1148-1651968"/>
<proteinExistence type="predicted"/>
<name>P72878_SYNY3</name>
<sequence>MIPVPGPLLLTYCPPNDDGEGPASIIMACPKWAEILPGIYVAVLPWTANGSKLLAFHRLHFLFLATGILHTFLAWSKNTADETEICGTVEAPARVEKRKFNCFYKKKTFTPAESLY</sequence>
<reference evidence="1 2" key="2">
    <citation type="journal article" date="1996" name="DNA Res.">
        <title>Sequence analysis of the genome of the unicellular cyanobacterium Synechocystis sp. strain PCC6803. II. Sequence determination of the entire genome and assignment of potential protein-coding regions.</title>
        <authorList>
            <person name="Kaneko T."/>
            <person name="Sato S."/>
            <person name="Kotani H."/>
            <person name="Tanaka A."/>
            <person name="Asamizu E."/>
            <person name="Nakamura Y."/>
            <person name="Miyajima N."/>
            <person name="Hirosawa M."/>
            <person name="Sugiura M."/>
            <person name="Sasamoto S."/>
            <person name="Kimura T."/>
            <person name="Hosouchi T."/>
            <person name="Matsuno A."/>
            <person name="Muraki A."/>
            <person name="Nakazaki N."/>
            <person name="Naruo K."/>
            <person name="Okumura S."/>
            <person name="Shimpo S."/>
            <person name="Takeuchi C."/>
            <person name="Wada T."/>
            <person name="Watanabe A."/>
            <person name="Yamada M."/>
            <person name="Yasuda M."/>
            <person name="Tabata S."/>
        </authorList>
    </citation>
    <scope>NUCLEOTIDE SEQUENCE [LARGE SCALE GENOMIC DNA]</scope>
    <source>
        <strain evidence="2">ATCC 27184 / PCC 6803 / Kazusa</strain>
    </source>
</reference>
<organism evidence="1 2">
    <name type="scientific">Synechocystis sp. (strain ATCC 27184 / PCC 6803 / Kazusa)</name>
    <dbReference type="NCBI Taxonomy" id="1111708"/>
    <lineage>
        <taxon>Bacteria</taxon>
        <taxon>Bacillati</taxon>
        <taxon>Cyanobacteriota</taxon>
        <taxon>Cyanophyceae</taxon>
        <taxon>Synechococcales</taxon>
        <taxon>Merismopediaceae</taxon>
        <taxon>Synechocystis</taxon>
    </lineage>
</organism>
<reference evidence="1 2" key="1">
    <citation type="journal article" date="1995" name="DNA Res.">
        <title>Sequence analysis of the genome of the unicellular cyanobacterium Synechocystis sp. strain PCC6803. I. Sequence features in the 1 Mb region from map positions 64% to 92% of the genome.</title>
        <authorList>
            <person name="Kaneko T."/>
            <person name="Tanaka A."/>
            <person name="Sato S."/>
            <person name="Kotani H."/>
            <person name="Sazuka T."/>
            <person name="Miyajima N."/>
            <person name="Sugiura M."/>
            <person name="Tabata S."/>
        </authorList>
    </citation>
    <scope>NUCLEOTIDE SEQUENCE [LARGE SCALE GENOMIC DNA]</scope>
    <source>
        <strain evidence="2">ATCC 27184 / PCC 6803 / Kazusa</strain>
    </source>
</reference>
<dbReference type="EnsemblBacteria" id="BAA16894">
    <property type="protein sequence ID" value="BAA16894"/>
    <property type="gene ID" value="BAA16894"/>
</dbReference>
<dbReference type="KEGG" id="syn:sll0922"/>
<dbReference type="PIR" id="S74743">
    <property type="entry name" value="S74743"/>
</dbReference>
<dbReference type="EMBL" id="BA000022">
    <property type="protein sequence ID" value="BAA16894.1"/>
    <property type="molecule type" value="Genomic_DNA"/>
</dbReference>
<evidence type="ECO:0000313" key="1">
    <source>
        <dbReference type="EMBL" id="BAA16894.1"/>
    </source>
</evidence>
<evidence type="ECO:0000313" key="2">
    <source>
        <dbReference type="Proteomes" id="UP000001425"/>
    </source>
</evidence>
<dbReference type="InParanoid" id="P72878"/>
<dbReference type="STRING" id="1148.gene:10497754"/>
<gene>
    <name evidence="1" type="ordered locus">sll0922</name>
</gene>
<accession>P72878</accession>
<protein>
    <submittedName>
        <fullName evidence="1">Sll0922 protein</fullName>
    </submittedName>
</protein>